<dbReference type="AlphaFoldDB" id="A0A5B7INC3"/>
<accession>A0A5B7INC3</accession>
<feature type="region of interest" description="Disordered" evidence="1">
    <location>
        <begin position="1"/>
        <end position="75"/>
    </location>
</feature>
<evidence type="ECO:0000313" key="3">
    <source>
        <dbReference type="Proteomes" id="UP000324222"/>
    </source>
</evidence>
<name>A0A5B7INC3_PORTR</name>
<keyword evidence="3" id="KW-1185">Reference proteome</keyword>
<protein>
    <submittedName>
        <fullName evidence="2">Uncharacterized protein</fullName>
    </submittedName>
</protein>
<feature type="compositionally biased region" description="Polar residues" evidence="1">
    <location>
        <begin position="7"/>
        <end position="21"/>
    </location>
</feature>
<proteinExistence type="predicted"/>
<evidence type="ECO:0000313" key="2">
    <source>
        <dbReference type="EMBL" id="MPC83187.1"/>
    </source>
</evidence>
<evidence type="ECO:0000256" key="1">
    <source>
        <dbReference type="SAM" id="MobiDB-lite"/>
    </source>
</evidence>
<dbReference type="EMBL" id="VSRR010061807">
    <property type="protein sequence ID" value="MPC83187.1"/>
    <property type="molecule type" value="Genomic_DNA"/>
</dbReference>
<dbReference type="Proteomes" id="UP000324222">
    <property type="component" value="Unassembled WGS sequence"/>
</dbReference>
<organism evidence="2 3">
    <name type="scientific">Portunus trituberculatus</name>
    <name type="common">Swimming crab</name>
    <name type="synonym">Neptunus trituberculatus</name>
    <dbReference type="NCBI Taxonomy" id="210409"/>
    <lineage>
        <taxon>Eukaryota</taxon>
        <taxon>Metazoa</taxon>
        <taxon>Ecdysozoa</taxon>
        <taxon>Arthropoda</taxon>
        <taxon>Crustacea</taxon>
        <taxon>Multicrustacea</taxon>
        <taxon>Malacostraca</taxon>
        <taxon>Eumalacostraca</taxon>
        <taxon>Eucarida</taxon>
        <taxon>Decapoda</taxon>
        <taxon>Pleocyemata</taxon>
        <taxon>Brachyura</taxon>
        <taxon>Eubrachyura</taxon>
        <taxon>Portunoidea</taxon>
        <taxon>Portunidae</taxon>
        <taxon>Portuninae</taxon>
        <taxon>Portunus</taxon>
    </lineage>
</organism>
<comment type="caution">
    <text evidence="2">The sequence shown here is derived from an EMBL/GenBank/DDBJ whole genome shotgun (WGS) entry which is preliminary data.</text>
</comment>
<gene>
    <name evidence="2" type="ORF">E2C01_077888</name>
</gene>
<reference evidence="2 3" key="1">
    <citation type="submission" date="2019-05" db="EMBL/GenBank/DDBJ databases">
        <title>Another draft genome of Portunus trituberculatus and its Hox gene families provides insights of decapod evolution.</title>
        <authorList>
            <person name="Jeong J.-H."/>
            <person name="Song I."/>
            <person name="Kim S."/>
            <person name="Choi T."/>
            <person name="Kim D."/>
            <person name="Ryu S."/>
            <person name="Kim W."/>
        </authorList>
    </citation>
    <scope>NUCLEOTIDE SEQUENCE [LARGE SCALE GENOMIC DNA]</scope>
    <source>
        <tissue evidence="2">Muscle</tissue>
    </source>
</reference>
<sequence>MGPEGEQTGTNSSGWRPSGTTGRLILKSVCRGDTWEATEEEMRVRGGAGERTAGERSNTGHPTPLTPKMQKNGEK</sequence>